<dbReference type="PANTHER" id="PTHR40661:SF3">
    <property type="entry name" value="FELS-1 PROPHAGE TRANSCRIPTIONAL REGULATOR"/>
    <property type="match status" value="1"/>
</dbReference>
<dbReference type="SUPFAM" id="SSF51306">
    <property type="entry name" value="LexA/Signal peptidase"/>
    <property type="match status" value="1"/>
</dbReference>
<dbReference type="InterPro" id="IPR015927">
    <property type="entry name" value="Peptidase_S24_S26A/B/C"/>
</dbReference>
<evidence type="ECO:0000256" key="2">
    <source>
        <dbReference type="ARBA" id="ARBA00023125"/>
    </source>
</evidence>
<sequence length="274" mass="30260">MKYELSVHIMSELKVHASACDIEPMVQIEEIRAAFAARLREALLANDIPSWGAGARLAKLAGVTPKASSKWLNGESMPGGAKMLALASALKVRVEWLEYGRGAMRDGDQMPAKPLASQPADVPAFPTEEDEEDTYVHIKQYTALVSAGPGQSNDHVEVRGTLAFKREWIRFMGLNPKNLKVIYAQGSSMEPTISDRDVLLIDESRIDPVDGQVFALFSENKGAIVKRLIFSDLEGWIIRSDNPDKALYADLKVPDGEIHEHRILGRVIWRGGVL</sequence>
<dbReference type="Gene3D" id="2.10.109.10">
    <property type="entry name" value="Umud Fragment, subunit A"/>
    <property type="match status" value="1"/>
</dbReference>
<dbReference type="InterPro" id="IPR010982">
    <property type="entry name" value="Lambda_DNA-bd_dom_sf"/>
</dbReference>
<dbReference type="CDD" id="cd00093">
    <property type="entry name" value="HTH_XRE"/>
    <property type="match status" value="1"/>
</dbReference>
<dbReference type="InterPro" id="IPR036286">
    <property type="entry name" value="LexA/Signal_pep-like_sf"/>
</dbReference>
<dbReference type="EMBL" id="MF417869">
    <property type="protein sequence ID" value="ASN68002.1"/>
    <property type="molecule type" value="Genomic_DNA"/>
</dbReference>
<dbReference type="PROSITE" id="PS50943">
    <property type="entry name" value="HTH_CROC1"/>
    <property type="match status" value="1"/>
</dbReference>
<name>A0A2H4IZH7_9CAUD</name>
<dbReference type="PANTHER" id="PTHR40661">
    <property type="match status" value="1"/>
</dbReference>
<feature type="domain" description="HTH cro/C1-type" evidence="4">
    <location>
        <begin position="57"/>
        <end position="97"/>
    </location>
</feature>
<dbReference type="InterPro" id="IPR001387">
    <property type="entry name" value="Cro/C1-type_HTH"/>
</dbReference>
<accession>A0A2H4IZH7</accession>
<dbReference type="Gene3D" id="1.10.260.40">
    <property type="entry name" value="lambda repressor-like DNA-binding domains"/>
    <property type="match status" value="1"/>
</dbReference>
<dbReference type="SUPFAM" id="SSF47413">
    <property type="entry name" value="lambda repressor-like DNA-binding domains"/>
    <property type="match status" value="1"/>
</dbReference>
<evidence type="ECO:0000256" key="3">
    <source>
        <dbReference type="ARBA" id="ARBA00023163"/>
    </source>
</evidence>
<dbReference type="CDD" id="cd06529">
    <property type="entry name" value="S24_LexA-like"/>
    <property type="match status" value="1"/>
</dbReference>
<dbReference type="Pfam" id="PF00717">
    <property type="entry name" value="Peptidase_S24"/>
    <property type="match status" value="1"/>
</dbReference>
<dbReference type="GO" id="GO:0003677">
    <property type="term" value="F:DNA binding"/>
    <property type="evidence" value="ECO:0007669"/>
    <property type="project" value="UniProtKB-KW"/>
</dbReference>
<dbReference type="Pfam" id="PF01381">
    <property type="entry name" value="HTH_3"/>
    <property type="match status" value="1"/>
</dbReference>
<dbReference type="SMART" id="SM00530">
    <property type="entry name" value="HTH_XRE"/>
    <property type="match status" value="1"/>
</dbReference>
<reference evidence="5" key="1">
    <citation type="submission" date="2017-06" db="EMBL/GenBank/DDBJ databases">
        <title>Novel phages from South African skin metaviromes.</title>
        <authorList>
            <person name="van Zyl L.J."/>
            <person name="Abrahams Y."/>
            <person name="Stander E.A."/>
            <person name="Kirby B.M."/>
            <person name="Clavaud C."/>
            <person name="Farcet C."/>
            <person name="Breton L."/>
            <person name="Trindade M.I."/>
        </authorList>
    </citation>
    <scope>NUCLEOTIDE SEQUENCE</scope>
</reference>
<proteinExistence type="predicted"/>
<keyword evidence="3" id="KW-0804">Transcription</keyword>
<keyword evidence="1" id="KW-0805">Transcription regulation</keyword>
<gene>
    <name evidence="5" type="ORF">3S4_75</name>
</gene>
<evidence type="ECO:0000256" key="1">
    <source>
        <dbReference type="ARBA" id="ARBA00023015"/>
    </source>
</evidence>
<evidence type="ECO:0000313" key="5">
    <source>
        <dbReference type="EMBL" id="ASN68002.1"/>
    </source>
</evidence>
<protein>
    <recommendedName>
        <fullName evidence="4">HTH cro/C1-type domain-containing protein</fullName>
    </recommendedName>
</protein>
<evidence type="ECO:0000259" key="4">
    <source>
        <dbReference type="PROSITE" id="PS50943"/>
    </source>
</evidence>
<dbReference type="InterPro" id="IPR039418">
    <property type="entry name" value="LexA-like"/>
</dbReference>
<keyword evidence="2" id="KW-0238">DNA-binding</keyword>
<organism evidence="5">
    <name type="scientific">uncultured Caudovirales phage</name>
    <dbReference type="NCBI Taxonomy" id="2100421"/>
    <lineage>
        <taxon>Viruses</taxon>
        <taxon>Duplodnaviria</taxon>
        <taxon>Heunggongvirae</taxon>
        <taxon>Uroviricota</taxon>
        <taxon>Caudoviricetes</taxon>
        <taxon>Peduoviridae</taxon>
        <taxon>Maltschvirus</taxon>
        <taxon>Maltschvirus maltsch</taxon>
    </lineage>
</organism>